<proteinExistence type="predicted"/>
<dbReference type="Gene3D" id="3.20.20.190">
    <property type="entry name" value="Phosphatidylinositol (PI) phosphodiesterase"/>
    <property type="match status" value="1"/>
</dbReference>
<dbReference type="GO" id="GO:0008889">
    <property type="term" value="F:glycerophosphodiester phosphodiesterase activity"/>
    <property type="evidence" value="ECO:0007669"/>
    <property type="project" value="UniProtKB-EC"/>
</dbReference>
<keyword evidence="3" id="KW-1185">Reference proteome</keyword>
<dbReference type="Pfam" id="PF03009">
    <property type="entry name" value="GDPD"/>
    <property type="match status" value="1"/>
</dbReference>
<dbReference type="SUPFAM" id="SSF51695">
    <property type="entry name" value="PLC-like phosphodiesterases"/>
    <property type="match status" value="1"/>
</dbReference>
<name>A0A927R5D4_9BACL</name>
<dbReference type="InterPro" id="IPR017946">
    <property type="entry name" value="PLC-like_Pdiesterase_TIM-brl"/>
</dbReference>
<evidence type="ECO:0000313" key="2">
    <source>
        <dbReference type="EMBL" id="MBE1553799.1"/>
    </source>
</evidence>
<accession>A0A927R5D4</accession>
<gene>
    <name evidence="2" type="ORF">H4683_000873</name>
</gene>
<dbReference type="Proteomes" id="UP000658225">
    <property type="component" value="Unassembled WGS sequence"/>
</dbReference>
<protein>
    <submittedName>
        <fullName evidence="2">Glycerophosphoryl diester phosphodiesterase</fullName>
        <ecNumber evidence="2">3.1.4.46</ecNumber>
    </submittedName>
</protein>
<organism evidence="2 3">
    <name type="scientific">Sporosarcina limicola</name>
    <dbReference type="NCBI Taxonomy" id="34101"/>
    <lineage>
        <taxon>Bacteria</taxon>
        <taxon>Bacillati</taxon>
        <taxon>Bacillota</taxon>
        <taxon>Bacilli</taxon>
        <taxon>Bacillales</taxon>
        <taxon>Caryophanaceae</taxon>
        <taxon>Sporosarcina</taxon>
    </lineage>
</organism>
<feature type="domain" description="GP-PDE" evidence="1">
    <location>
        <begin position="4"/>
        <end position="241"/>
    </location>
</feature>
<dbReference type="InterPro" id="IPR030395">
    <property type="entry name" value="GP_PDE_dom"/>
</dbReference>
<evidence type="ECO:0000259" key="1">
    <source>
        <dbReference type="PROSITE" id="PS51704"/>
    </source>
</evidence>
<comment type="caution">
    <text evidence="2">The sequence shown here is derived from an EMBL/GenBank/DDBJ whole genome shotgun (WGS) entry which is preliminary data.</text>
</comment>
<dbReference type="RefSeq" id="WP_192597611.1">
    <property type="nucleotide sequence ID" value="NZ_JADBEL010000003.1"/>
</dbReference>
<dbReference type="EC" id="3.1.4.46" evidence="2"/>
<keyword evidence="2" id="KW-0378">Hydrolase</keyword>
<dbReference type="PANTHER" id="PTHR46211">
    <property type="entry name" value="GLYCEROPHOSPHORYL DIESTER PHOSPHODIESTERASE"/>
    <property type="match status" value="1"/>
</dbReference>
<dbReference type="PROSITE" id="PS51704">
    <property type="entry name" value="GP_PDE"/>
    <property type="match status" value="1"/>
</dbReference>
<dbReference type="EMBL" id="JADBEL010000003">
    <property type="protein sequence ID" value="MBE1553799.1"/>
    <property type="molecule type" value="Genomic_DNA"/>
</dbReference>
<dbReference type="PANTHER" id="PTHR46211:SF1">
    <property type="entry name" value="GLYCEROPHOSPHODIESTER PHOSPHODIESTERASE, CYTOPLASMIC"/>
    <property type="match status" value="1"/>
</dbReference>
<sequence length="241" mass="27683">MSRPMIFAHRGASGIRFENTMAAFRKAYEQKADGIELDIQLTEDGVPMVIHDPDLYRLTGIRRSITTMTSAELAELRVGRKYSRLFFGHRIPTLIEVVSFCLTHDLGLNVELKETVSERPESIMQIVSLASTIKDVHISSFDYHLLEKVKEADSGMETAYLLRKKSIDWNRLERYSCADGFHLHKRLLKEPYLSKLIQTRKKIRVYGMTGKEPVTANPPAFINGWITDYPNHFHTKKDQGI</sequence>
<dbReference type="AlphaFoldDB" id="A0A927R5D4"/>
<dbReference type="GO" id="GO:0006629">
    <property type="term" value="P:lipid metabolic process"/>
    <property type="evidence" value="ECO:0007669"/>
    <property type="project" value="InterPro"/>
</dbReference>
<reference evidence="2" key="1">
    <citation type="submission" date="2020-10" db="EMBL/GenBank/DDBJ databases">
        <title>Genomic Encyclopedia of Type Strains, Phase IV (KMG-IV): sequencing the most valuable type-strain genomes for metagenomic binning, comparative biology and taxonomic classification.</title>
        <authorList>
            <person name="Goeker M."/>
        </authorList>
    </citation>
    <scope>NUCLEOTIDE SEQUENCE</scope>
    <source>
        <strain evidence="2">DSM 13886</strain>
    </source>
</reference>
<evidence type="ECO:0000313" key="3">
    <source>
        <dbReference type="Proteomes" id="UP000658225"/>
    </source>
</evidence>